<keyword evidence="2" id="KW-0131">Cell cycle</keyword>
<feature type="region of interest" description="Disordered" evidence="3">
    <location>
        <begin position="1"/>
        <end position="57"/>
    </location>
</feature>
<dbReference type="InterPro" id="IPR038090">
    <property type="entry name" value="Cdt1_C_WH_dom_sf"/>
</dbReference>
<reference evidence="5 6" key="1">
    <citation type="journal article" date="2019" name="Nat. Ecol. Evol.">
        <title>Megaphylogeny resolves global patterns of mushroom evolution.</title>
        <authorList>
            <person name="Varga T."/>
            <person name="Krizsan K."/>
            <person name="Foldi C."/>
            <person name="Dima B."/>
            <person name="Sanchez-Garcia M."/>
            <person name="Sanchez-Ramirez S."/>
            <person name="Szollosi G.J."/>
            <person name="Szarkandi J.G."/>
            <person name="Papp V."/>
            <person name="Albert L."/>
            <person name="Andreopoulos W."/>
            <person name="Angelini C."/>
            <person name="Antonin V."/>
            <person name="Barry K.W."/>
            <person name="Bougher N.L."/>
            <person name="Buchanan P."/>
            <person name="Buyck B."/>
            <person name="Bense V."/>
            <person name="Catcheside P."/>
            <person name="Chovatia M."/>
            <person name="Cooper J."/>
            <person name="Damon W."/>
            <person name="Desjardin D."/>
            <person name="Finy P."/>
            <person name="Geml J."/>
            <person name="Haridas S."/>
            <person name="Hughes K."/>
            <person name="Justo A."/>
            <person name="Karasinski D."/>
            <person name="Kautmanova I."/>
            <person name="Kiss B."/>
            <person name="Kocsube S."/>
            <person name="Kotiranta H."/>
            <person name="LaButti K.M."/>
            <person name="Lechner B.E."/>
            <person name="Liimatainen K."/>
            <person name="Lipzen A."/>
            <person name="Lukacs Z."/>
            <person name="Mihaltcheva S."/>
            <person name="Morgado L.N."/>
            <person name="Niskanen T."/>
            <person name="Noordeloos M.E."/>
            <person name="Ohm R.A."/>
            <person name="Ortiz-Santana B."/>
            <person name="Ovrebo C."/>
            <person name="Racz N."/>
            <person name="Riley R."/>
            <person name="Savchenko A."/>
            <person name="Shiryaev A."/>
            <person name="Soop K."/>
            <person name="Spirin V."/>
            <person name="Szebenyi C."/>
            <person name="Tomsovsky M."/>
            <person name="Tulloss R.E."/>
            <person name="Uehling J."/>
            <person name="Grigoriev I.V."/>
            <person name="Vagvolgyi C."/>
            <person name="Papp T."/>
            <person name="Martin F.M."/>
            <person name="Miettinen O."/>
            <person name="Hibbett D.S."/>
            <person name="Nagy L.G."/>
        </authorList>
    </citation>
    <scope>NUCLEOTIDE SEQUENCE [LARGE SCALE GENOMIC DNA]</scope>
    <source>
        <strain evidence="5 6">CBS 309.79</strain>
    </source>
</reference>
<accession>A0A5C3QBE9</accession>
<dbReference type="InterPro" id="IPR032054">
    <property type="entry name" value="Cdt1_C"/>
</dbReference>
<evidence type="ECO:0000256" key="1">
    <source>
        <dbReference type="ARBA" id="ARBA00008356"/>
    </source>
</evidence>
<name>A0A5C3QBE9_9AGAR</name>
<dbReference type="Pfam" id="PF16679">
    <property type="entry name" value="CDT1_C"/>
    <property type="match status" value="1"/>
</dbReference>
<evidence type="ECO:0000256" key="3">
    <source>
        <dbReference type="SAM" id="MobiDB-lite"/>
    </source>
</evidence>
<evidence type="ECO:0000256" key="2">
    <source>
        <dbReference type="ARBA" id="ARBA00023306"/>
    </source>
</evidence>
<dbReference type="STRING" id="1884261.A0A5C3QBE9"/>
<feature type="compositionally biased region" description="Low complexity" evidence="3">
    <location>
        <begin position="515"/>
        <end position="529"/>
    </location>
</feature>
<evidence type="ECO:0000313" key="6">
    <source>
        <dbReference type="Proteomes" id="UP000305067"/>
    </source>
</evidence>
<feature type="compositionally biased region" description="Polar residues" evidence="3">
    <location>
        <begin position="335"/>
        <end position="354"/>
    </location>
</feature>
<comment type="similarity">
    <text evidence="1">Belongs to the Cdt1 family.</text>
</comment>
<organism evidence="5 6">
    <name type="scientific">Pterulicium gracile</name>
    <dbReference type="NCBI Taxonomy" id="1884261"/>
    <lineage>
        <taxon>Eukaryota</taxon>
        <taxon>Fungi</taxon>
        <taxon>Dikarya</taxon>
        <taxon>Basidiomycota</taxon>
        <taxon>Agaricomycotina</taxon>
        <taxon>Agaricomycetes</taxon>
        <taxon>Agaricomycetidae</taxon>
        <taxon>Agaricales</taxon>
        <taxon>Pleurotineae</taxon>
        <taxon>Pterulaceae</taxon>
        <taxon>Pterulicium</taxon>
    </lineage>
</organism>
<dbReference type="OrthoDB" id="3366139at2759"/>
<evidence type="ECO:0000259" key="4">
    <source>
        <dbReference type="Pfam" id="PF16679"/>
    </source>
</evidence>
<evidence type="ECO:0000313" key="5">
    <source>
        <dbReference type="EMBL" id="TFK99071.1"/>
    </source>
</evidence>
<proteinExistence type="inferred from homology"/>
<feature type="region of interest" description="Disordered" evidence="3">
    <location>
        <begin position="261"/>
        <end position="380"/>
    </location>
</feature>
<feature type="domain" description="DNA replication factor Cdt1 C-terminal" evidence="4">
    <location>
        <begin position="410"/>
        <end position="502"/>
    </location>
</feature>
<dbReference type="AlphaFoldDB" id="A0A5C3QBE9"/>
<feature type="compositionally biased region" description="Polar residues" evidence="3">
    <location>
        <begin position="537"/>
        <end position="565"/>
    </location>
</feature>
<gene>
    <name evidence="5" type="ORF">BDV98DRAFT_571607</name>
</gene>
<sequence length="593" mass="64377">MAELYTKLQVSPKKKRSTSDDEDEERSWSPKKLRIAPPTPPQTVSRREAKAKAASLPDHLSRLSSVQSGIQQALAHALATSAGVPSSETGLVRNVLNHISVTTYTGVSTSFKVEDLRRLCWIWEWDGKTLPKPSKSEEEDNPFLDDGVVQTTHPKEWSRGGMDMVLSPTSHYSKASGKREPAYGIGIEVELDLNRDLAGGTAAVARWAAGAESRLKDFRNKLNSWVTLHADEASIPGIPLADLPALPRPTQSSTLSIALANASPNSRPSSSTKLVPPSSPSRSVAGSPLKRQLPSAEKFAIPFPTLTPRASSPIKSASNSAILFPKTPSRRDAASSGSSTPLGPRTPVSSITKQEAQEPFTPSRRSGDVRPETPTTARRQALYERVRERSLSLSPKKNNVQADGTVMTREQMAKLDRDETRRRCLLGRLPGIAESVWMLFTAPASSVPGTPSSRSRKRKALPMAEVVPSIVKSSPVPISIAEAQESLVMLSELCPFFLTQLRIAGEDWLEMPSFAASTGTSTPTRSSSAIPRPILSKSRSATSDVPPSPSTRGRTMLSSADQLLTRSPKRVGNERGGIREVREIVRRELELED</sequence>
<feature type="region of interest" description="Disordered" evidence="3">
    <location>
        <begin position="515"/>
        <end position="579"/>
    </location>
</feature>
<feature type="compositionally biased region" description="Polar residues" evidence="3">
    <location>
        <begin position="308"/>
        <end position="321"/>
    </location>
</feature>
<feature type="compositionally biased region" description="Low complexity" evidence="3">
    <location>
        <begin position="261"/>
        <end position="271"/>
    </location>
</feature>
<dbReference type="Gene3D" id="1.10.10.1420">
    <property type="entry name" value="DNA replication factor Cdt1, C-terminal WH domain"/>
    <property type="match status" value="1"/>
</dbReference>
<keyword evidence="6" id="KW-1185">Reference proteome</keyword>
<dbReference type="EMBL" id="ML178835">
    <property type="protein sequence ID" value="TFK99071.1"/>
    <property type="molecule type" value="Genomic_DNA"/>
</dbReference>
<dbReference type="Proteomes" id="UP000305067">
    <property type="component" value="Unassembled WGS sequence"/>
</dbReference>
<protein>
    <recommendedName>
        <fullName evidence="4">DNA replication factor Cdt1 C-terminal domain-containing protein</fullName>
    </recommendedName>
</protein>